<dbReference type="GO" id="GO:0016740">
    <property type="term" value="F:transferase activity"/>
    <property type="evidence" value="ECO:0007669"/>
    <property type="project" value="UniProtKB-KW"/>
</dbReference>
<reference evidence="1 2" key="1">
    <citation type="submission" date="2015-01" db="EMBL/GenBank/DDBJ databases">
        <title>Lactococcus lactis subsp.lactis JCM 5805 whole genome shotgun sequence.</title>
        <authorList>
            <person name="Fujii T."/>
            <person name="Tomita Y."/>
            <person name="Ikushima S."/>
            <person name="Fujiwara D."/>
        </authorList>
    </citation>
    <scope>NUCLEOTIDE SEQUENCE [LARGE SCALE GENOMIC DNA]</scope>
    <source>
        <strain evidence="1 2">JCM 5805</strain>
    </source>
</reference>
<proteinExistence type="predicted"/>
<comment type="caution">
    <text evidence="1">The sequence shown here is derived from an EMBL/GenBank/DDBJ whole genome shotgun (WGS) entry which is preliminary data.</text>
</comment>
<dbReference type="RefSeq" id="WP_025017078.1">
    <property type="nucleotide sequence ID" value="NZ_BAABQR010000002.1"/>
</dbReference>
<keyword evidence="1" id="KW-0808">Transferase</keyword>
<evidence type="ECO:0000313" key="2">
    <source>
        <dbReference type="Proteomes" id="UP000031847"/>
    </source>
</evidence>
<dbReference type="Proteomes" id="UP000031847">
    <property type="component" value="Unassembled WGS sequence"/>
</dbReference>
<gene>
    <name evidence="1" type="ORF">JCM5805K_1530</name>
</gene>
<protein>
    <submittedName>
        <fullName evidence="1">Histone acetyltransferase HPA2 and related acetyltransferases</fullName>
    </submittedName>
</protein>
<dbReference type="PATRIC" id="fig|1360.96.peg.315"/>
<accession>A0A0B8R2J8</accession>
<name>A0A0B8R2J8_LACLL</name>
<evidence type="ECO:0000313" key="1">
    <source>
        <dbReference type="EMBL" id="GAM80419.1"/>
    </source>
</evidence>
<sequence>MKINNELIFEINGEKVTHDIVYNWEYKRMIAVHKTLAKMEGVKFSPYFDKWVKEKNIDAMRSEILRIKIQLGIEKMRSELKAKTKLANIISKFSNVLSNKRKFSITEIVVPNTNLTPKELLDRIIEIMMVNNDKHLEINLNTNPDHYVLQEVSDDVQEVLETTGGSPLPTHFFAHYNDEEKLVSTFDPKFEVQAPGTARLEDGTIIGGVRHQVGRDKDVLRFRALVEFPAVLPNYMIKEHQLHLACEFGHWISAAIDDNNFKS</sequence>
<dbReference type="EMBL" id="BBSI01000022">
    <property type="protein sequence ID" value="GAM80419.1"/>
    <property type="molecule type" value="Genomic_DNA"/>
</dbReference>
<organism evidence="1 2">
    <name type="scientific">Lactococcus lactis subsp. lactis</name>
    <name type="common">Streptococcus lactis</name>
    <dbReference type="NCBI Taxonomy" id="1360"/>
    <lineage>
        <taxon>Bacteria</taxon>
        <taxon>Bacillati</taxon>
        <taxon>Bacillota</taxon>
        <taxon>Bacilli</taxon>
        <taxon>Lactobacillales</taxon>
        <taxon>Streptococcaceae</taxon>
        <taxon>Lactococcus</taxon>
    </lineage>
</organism>
<dbReference type="AlphaFoldDB" id="A0A0B8R2J8"/>